<proteinExistence type="predicted"/>
<evidence type="ECO:0000313" key="2">
    <source>
        <dbReference type="WBParaSite" id="ES5_v2.g12656.t1"/>
    </source>
</evidence>
<organism evidence="1 2">
    <name type="scientific">Panagrolaimus sp. ES5</name>
    <dbReference type="NCBI Taxonomy" id="591445"/>
    <lineage>
        <taxon>Eukaryota</taxon>
        <taxon>Metazoa</taxon>
        <taxon>Ecdysozoa</taxon>
        <taxon>Nematoda</taxon>
        <taxon>Chromadorea</taxon>
        <taxon>Rhabditida</taxon>
        <taxon>Tylenchina</taxon>
        <taxon>Panagrolaimomorpha</taxon>
        <taxon>Panagrolaimoidea</taxon>
        <taxon>Panagrolaimidae</taxon>
        <taxon>Panagrolaimus</taxon>
    </lineage>
</organism>
<name>A0AC34F6D8_9BILA</name>
<dbReference type="WBParaSite" id="ES5_v2.g12656.t1">
    <property type="protein sequence ID" value="ES5_v2.g12656.t1"/>
    <property type="gene ID" value="ES5_v2.g12656"/>
</dbReference>
<accession>A0AC34F6D8</accession>
<evidence type="ECO:0000313" key="1">
    <source>
        <dbReference type="Proteomes" id="UP000887579"/>
    </source>
</evidence>
<protein>
    <submittedName>
        <fullName evidence="2">Uncharacterized protein</fullName>
    </submittedName>
</protein>
<reference evidence="2" key="1">
    <citation type="submission" date="2022-11" db="UniProtKB">
        <authorList>
            <consortium name="WormBaseParasite"/>
        </authorList>
    </citation>
    <scope>IDENTIFICATION</scope>
</reference>
<sequence length="79" mass="8929">MSCPEKVEIPYIQAPPPQIGFIPPTFEAPPQPYASTVIIQHANQCLKCQNGIYELQWNQQIRCNNCNAEKPKIIAVHQV</sequence>
<dbReference type="Proteomes" id="UP000887579">
    <property type="component" value="Unplaced"/>
</dbReference>